<dbReference type="OrthoDB" id="680635at2"/>
<dbReference type="EMBL" id="VORT01000006">
    <property type="protein sequence ID" value="TXD73046.1"/>
    <property type="molecule type" value="Genomic_DNA"/>
</dbReference>
<keyword evidence="1" id="KW-0472">Membrane</keyword>
<feature type="transmembrane region" description="Helical" evidence="1">
    <location>
        <begin position="6"/>
        <end position="25"/>
    </location>
</feature>
<proteinExistence type="predicted"/>
<name>A0A5C6Z0W4_9FLAO</name>
<gene>
    <name evidence="2" type="ORF">ESU54_10355</name>
</gene>
<keyword evidence="1" id="KW-0812">Transmembrane</keyword>
<evidence type="ECO:0000313" key="2">
    <source>
        <dbReference type="EMBL" id="TXD73046.1"/>
    </source>
</evidence>
<dbReference type="RefSeq" id="WP_146743984.1">
    <property type="nucleotide sequence ID" value="NZ_UEGI01000005.1"/>
</dbReference>
<sequence length="179" mass="21279">MKEKIISISLLFILFAPVVTVYLYLQFEKSAIQREIKWKLIAGMDQEELILLKFSKKEAETKLRWEHSKEFEYNDKMYDIVSSEIKGDSIFYRCWLDYEETDLNKKLKKMVAIAFDQDEDHREAQEGFYTYLWSFFCTAPFNWQATASQNAQLVFQDSMHPNIFNSIRLTPPTPPPKYS</sequence>
<evidence type="ECO:0000256" key="1">
    <source>
        <dbReference type="SAM" id="Phobius"/>
    </source>
</evidence>
<dbReference type="Proteomes" id="UP000321497">
    <property type="component" value="Unassembled WGS sequence"/>
</dbReference>
<accession>A0A5C6Z0W4</accession>
<keyword evidence="3" id="KW-1185">Reference proteome</keyword>
<comment type="caution">
    <text evidence="2">The sequence shown here is derived from an EMBL/GenBank/DDBJ whole genome shotgun (WGS) entry which is preliminary data.</text>
</comment>
<evidence type="ECO:0000313" key="3">
    <source>
        <dbReference type="Proteomes" id="UP000321497"/>
    </source>
</evidence>
<dbReference type="AlphaFoldDB" id="A0A5C6Z0W4"/>
<keyword evidence="1" id="KW-1133">Transmembrane helix</keyword>
<reference evidence="2 3" key="1">
    <citation type="submission" date="2019-08" db="EMBL/GenBank/DDBJ databases">
        <title>Genome of Aequorivita antarctica SW49 (type strain).</title>
        <authorList>
            <person name="Bowman J.P."/>
        </authorList>
    </citation>
    <scope>NUCLEOTIDE SEQUENCE [LARGE SCALE GENOMIC DNA]</scope>
    <source>
        <strain evidence="2 3">SW49</strain>
    </source>
</reference>
<protein>
    <submittedName>
        <fullName evidence="2">Uncharacterized protein</fullName>
    </submittedName>
</protein>
<organism evidence="2 3">
    <name type="scientific">Aequorivita antarctica</name>
    <dbReference type="NCBI Taxonomy" id="153266"/>
    <lineage>
        <taxon>Bacteria</taxon>
        <taxon>Pseudomonadati</taxon>
        <taxon>Bacteroidota</taxon>
        <taxon>Flavobacteriia</taxon>
        <taxon>Flavobacteriales</taxon>
        <taxon>Flavobacteriaceae</taxon>
        <taxon>Aequorivita</taxon>
    </lineage>
</organism>